<keyword evidence="2" id="KW-1185">Reference proteome</keyword>
<name>A0A8H3IT85_9LECA</name>
<dbReference type="SUPFAM" id="SSF81383">
    <property type="entry name" value="F-box domain"/>
    <property type="match status" value="1"/>
</dbReference>
<protein>
    <recommendedName>
        <fullName evidence="3">F-box domain-containing protein</fullName>
    </recommendedName>
</protein>
<accession>A0A8H3IT85</accession>
<sequence>MAAKQHSRPESNSTCYIDRIPPEIADLICYPIDEEDIPNLRLVSKFWNNVATPFLPGNVNLVFKPESFERLLNISRHPVISKQITALYYEPNTLDEYTTQDEWERTIVADSYTKDFEALPSPDASKRKLRAWRRNITKIRERPRHNYSKDYLEKAYKEYTRMHAEQEVLRNRDYGLEEFSDAMSRLPKTVGVMHEPWGAKNAFTADLHNARGDYCGIPFMRSLLLAVHEASIELGILQIDNVDWKFLQQSDEVLERMKTALRHLTTLELVISTGMDENGNEIGVEIPTCRRYHSNNTKLAEFLAAAPNLKDLAIGFDWYEPYCPAELRQVFGSTSGPCLESVALENIDAASENLNRFLEQHASMLKHVIMKTVRLLEGTWIDTPKNEPDLEFEVGVHQRGITWRGSASALGF</sequence>
<dbReference type="Proteomes" id="UP000664203">
    <property type="component" value="Unassembled WGS sequence"/>
</dbReference>
<reference evidence="1" key="1">
    <citation type="submission" date="2021-03" db="EMBL/GenBank/DDBJ databases">
        <authorList>
            <person name="Tagirdzhanova G."/>
        </authorList>
    </citation>
    <scope>NUCLEOTIDE SEQUENCE</scope>
</reference>
<organism evidence="1 2">
    <name type="scientific">Alectoria fallacina</name>
    <dbReference type="NCBI Taxonomy" id="1903189"/>
    <lineage>
        <taxon>Eukaryota</taxon>
        <taxon>Fungi</taxon>
        <taxon>Dikarya</taxon>
        <taxon>Ascomycota</taxon>
        <taxon>Pezizomycotina</taxon>
        <taxon>Lecanoromycetes</taxon>
        <taxon>OSLEUM clade</taxon>
        <taxon>Lecanoromycetidae</taxon>
        <taxon>Lecanorales</taxon>
        <taxon>Lecanorineae</taxon>
        <taxon>Parmeliaceae</taxon>
        <taxon>Alectoria</taxon>
    </lineage>
</organism>
<dbReference type="OrthoDB" id="5422579at2759"/>
<dbReference type="AlphaFoldDB" id="A0A8H3IT85"/>
<dbReference type="EMBL" id="CAJPDR010000203">
    <property type="protein sequence ID" value="CAF9925419.1"/>
    <property type="molecule type" value="Genomic_DNA"/>
</dbReference>
<proteinExistence type="predicted"/>
<evidence type="ECO:0008006" key="3">
    <source>
        <dbReference type="Google" id="ProtNLM"/>
    </source>
</evidence>
<dbReference type="CDD" id="cd09917">
    <property type="entry name" value="F-box_SF"/>
    <property type="match status" value="1"/>
</dbReference>
<comment type="caution">
    <text evidence="1">The sequence shown here is derived from an EMBL/GenBank/DDBJ whole genome shotgun (WGS) entry which is preliminary data.</text>
</comment>
<gene>
    <name evidence="1" type="ORF">ALECFALPRED_003135</name>
</gene>
<evidence type="ECO:0000313" key="1">
    <source>
        <dbReference type="EMBL" id="CAF9925419.1"/>
    </source>
</evidence>
<evidence type="ECO:0000313" key="2">
    <source>
        <dbReference type="Proteomes" id="UP000664203"/>
    </source>
</evidence>
<dbReference type="InterPro" id="IPR036047">
    <property type="entry name" value="F-box-like_dom_sf"/>
</dbReference>